<evidence type="ECO:0000313" key="4">
    <source>
        <dbReference type="EMBL" id="GIL99344.1"/>
    </source>
</evidence>
<evidence type="ECO:0000256" key="1">
    <source>
        <dbReference type="SAM" id="MobiDB-lite"/>
    </source>
</evidence>
<feature type="compositionally biased region" description="Acidic residues" evidence="1">
    <location>
        <begin position="324"/>
        <end position="341"/>
    </location>
</feature>
<evidence type="ECO:0000313" key="3">
    <source>
        <dbReference type="EMBL" id="GIL72857.1"/>
    </source>
</evidence>
<dbReference type="InterPro" id="IPR018613">
    <property type="entry name" value="Ccdc97-like"/>
</dbReference>
<feature type="region of interest" description="Disordered" evidence="1">
    <location>
        <begin position="167"/>
        <end position="201"/>
    </location>
</feature>
<dbReference type="Proteomes" id="UP000747110">
    <property type="component" value="Unassembled WGS sequence"/>
</dbReference>
<dbReference type="AlphaFoldDB" id="A0A8J4C2I2"/>
<feature type="compositionally biased region" description="Acidic residues" evidence="1">
    <location>
        <begin position="168"/>
        <end position="177"/>
    </location>
</feature>
<comment type="caution">
    <text evidence="3">The sequence shown here is derived from an EMBL/GenBank/DDBJ whole genome shotgun (WGS) entry which is preliminary data.</text>
</comment>
<organism evidence="3 5">
    <name type="scientific">Volvox reticuliferus</name>
    <dbReference type="NCBI Taxonomy" id="1737510"/>
    <lineage>
        <taxon>Eukaryota</taxon>
        <taxon>Viridiplantae</taxon>
        <taxon>Chlorophyta</taxon>
        <taxon>core chlorophytes</taxon>
        <taxon>Chlorophyceae</taxon>
        <taxon>CS clade</taxon>
        <taxon>Chlamydomonadales</taxon>
        <taxon>Volvocaceae</taxon>
        <taxon>Volvox</taxon>
    </lineage>
</organism>
<keyword evidence="5" id="KW-1185">Reference proteome</keyword>
<feature type="domain" description="CCD97-like C-terminal" evidence="2">
    <location>
        <begin position="298"/>
        <end position="420"/>
    </location>
</feature>
<dbReference type="InterPro" id="IPR040233">
    <property type="entry name" value="CCD97-like_C"/>
</dbReference>
<feature type="domain" description="CCD97-like C-terminal" evidence="2">
    <location>
        <begin position="130"/>
        <end position="181"/>
    </location>
</feature>
<evidence type="ECO:0000313" key="5">
    <source>
        <dbReference type="Proteomes" id="UP000747110"/>
    </source>
</evidence>
<dbReference type="EMBL" id="BNCP01000004">
    <property type="protein sequence ID" value="GIL72857.1"/>
    <property type="molecule type" value="Genomic_DNA"/>
</dbReference>
<dbReference type="PANTHER" id="PTHR31840">
    <property type="entry name" value="COILED-COIL DOMAIN-CONTAINING PROTEIN 97"/>
    <property type="match status" value="1"/>
</dbReference>
<dbReference type="EMBL" id="BNCQ01000006">
    <property type="protein sequence ID" value="GIL99344.1"/>
    <property type="molecule type" value="Genomic_DNA"/>
</dbReference>
<dbReference type="Pfam" id="PF09747">
    <property type="entry name" value="CCD97-like_C"/>
    <property type="match status" value="2"/>
</dbReference>
<gene>
    <name evidence="3" type="ORF">Vretifemale_3156</name>
    <name evidence="4" type="ORF">Vretimale_4531</name>
</gene>
<name>A0A8J4C2I2_9CHLO</name>
<proteinExistence type="predicted"/>
<feature type="region of interest" description="Disordered" evidence="1">
    <location>
        <begin position="315"/>
        <end position="366"/>
    </location>
</feature>
<sequence length="420" mass="45818">MSGMSVDDTAATSYSASSSGRIAHGAAVVITERLAELPDLALPSSLYKEAARPPATGDILAYLQALLQKDPAAFLARYGGVLQCQELNHFEALRSADFEVDHWLGFYAAQRLEAADQAANPGRLPARVKNRRLAAMRRLAAQGEYFSDDAMRHREPLLYHQQIGRFAEEEEEEEEEQQQQQQEDQQRQEHNRQTAGASCSSGFDGALPGSCLASSLRQVLEARDAAPSTAAAVAKASTLGQAIFTSEVSSEPGEGMPGRGADSEMQDVPGACAWNREGASTGPVAAVASRTKGGVAANVLFSEFLMRQDEEAQLVMRRKRQQQEEDAQMSEHDSDQDDDDAVGGSARRAGGPYCGSRTLPSASERAQMRRDFLSEMQSRFLLGQDEEYVDYGTIDADASLDGDWLEEEARDAEEKYFDED</sequence>
<dbReference type="OrthoDB" id="536664at2759"/>
<reference evidence="3" key="1">
    <citation type="journal article" date="2021" name="Proc. Natl. Acad. Sci. U.S.A.">
        <title>Three genomes in the algal genus Volvox reveal the fate of a haploid sex-determining region after a transition to homothallism.</title>
        <authorList>
            <person name="Yamamoto K."/>
            <person name="Hamaji T."/>
            <person name="Kawai-Toyooka H."/>
            <person name="Matsuzaki R."/>
            <person name="Takahashi F."/>
            <person name="Nishimura Y."/>
            <person name="Kawachi M."/>
            <person name="Noguchi H."/>
            <person name="Minakuchi Y."/>
            <person name="Umen J.G."/>
            <person name="Toyoda A."/>
            <person name="Nozaki H."/>
        </authorList>
    </citation>
    <scope>NUCLEOTIDE SEQUENCE</scope>
    <source>
        <strain evidence="4">NIES-3785</strain>
        <strain evidence="3">NIES-3786</strain>
    </source>
</reference>
<dbReference type="PANTHER" id="PTHR31840:SF1">
    <property type="entry name" value="COILED-COIL DOMAIN-CONTAINING PROTEIN 97"/>
    <property type="match status" value="1"/>
</dbReference>
<accession>A0A8J4C2I2</accession>
<evidence type="ECO:0000259" key="2">
    <source>
        <dbReference type="Pfam" id="PF09747"/>
    </source>
</evidence>
<protein>
    <recommendedName>
        <fullName evidence="2">CCD97-like C-terminal domain-containing protein</fullName>
    </recommendedName>
</protein>
<dbReference type="Proteomes" id="UP000722791">
    <property type="component" value="Unassembled WGS sequence"/>
</dbReference>